<dbReference type="Gene3D" id="2.40.170.20">
    <property type="entry name" value="TonB-dependent receptor, beta-barrel domain"/>
    <property type="match status" value="1"/>
</dbReference>
<dbReference type="EMBL" id="BBLT01000004">
    <property type="protein sequence ID" value="GAL85311.1"/>
    <property type="molecule type" value="Genomic_DNA"/>
</dbReference>
<evidence type="ECO:0000313" key="4">
    <source>
        <dbReference type="EMBL" id="GAL85311.1"/>
    </source>
</evidence>
<comment type="caution">
    <text evidence="4">The sequence shown here is derived from an EMBL/GenBank/DDBJ whole genome shotgun (WGS) entry which is preliminary data.</text>
</comment>
<reference evidence="4 5" key="1">
    <citation type="submission" date="2014-09" db="EMBL/GenBank/DDBJ databases">
        <title>Sporocytophaga myxococcoides PG-01 genome sequencing.</title>
        <authorList>
            <person name="Liu L."/>
            <person name="Gao P.J."/>
            <person name="Chen G.J."/>
            <person name="Wang L.S."/>
        </authorList>
    </citation>
    <scope>NUCLEOTIDE SEQUENCE [LARGE SCALE GENOMIC DNA]</scope>
    <source>
        <strain evidence="4 5">PG-01</strain>
    </source>
</reference>
<evidence type="ECO:0000256" key="1">
    <source>
        <dbReference type="ARBA" id="ARBA00004442"/>
    </source>
</evidence>
<name>A0A098LEH7_9BACT</name>
<keyword evidence="4" id="KW-0675">Receptor</keyword>
<dbReference type="eggNOG" id="COG4774">
    <property type="taxonomic scope" value="Bacteria"/>
</dbReference>
<dbReference type="InterPro" id="IPR008969">
    <property type="entry name" value="CarboxyPept-like_regulatory"/>
</dbReference>
<dbReference type="STRING" id="153721.MYP_2540"/>
<organism evidence="4 5">
    <name type="scientific">Sporocytophaga myxococcoides</name>
    <dbReference type="NCBI Taxonomy" id="153721"/>
    <lineage>
        <taxon>Bacteria</taxon>
        <taxon>Pseudomonadati</taxon>
        <taxon>Bacteroidota</taxon>
        <taxon>Cytophagia</taxon>
        <taxon>Cytophagales</taxon>
        <taxon>Cytophagaceae</taxon>
        <taxon>Sporocytophaga</taxon>
    </lineage>
</organism>
<keyword evidence="5" id="KW-1185">Reference proteome</keyword>
<evidence type="ECO:0000313" key="5">
    <source>
        <dbReference type="Proteomes" id="UP000030185"/>
    </source>
</evidence>
<dbReference type="InterPro" id="IPR036942">
    <property type="entry name" value="Beta-barrel_TonB_sf"/>
</dbReference>
<sequence>MGTATDENGKFRFDNVPLGRHEIKIMYAGYKEGISANILVTSGKEVILNMDMEEEIENVKEVVVVGQKDKSQANNQLAVVSATNLRTEEINRFAGSRQDPSRMASNYAGVAGGGDQRNDIIVRGNSPIGVLWRLEGVDIPNPNHFTFTGNSGGAFSVLNNNLLANSDFLTGAFPAEYGNKTAAVFDVKLRNGNNEKREHTFQVGLNGLEFATEGPISKKSGSSYLASYRLLSFEALNKIGVGFGVNGVPQFQDFALKINVPTNKTGTFTLWGIGGKSKIYIKDPEMEIDPTDPYKFTTDNFSSDMYAAGISNSHNITPKTTGKVIISASGSRIKVISSKIYDVKPEFFEFDMSNLEGQYIANYTITHKLSRRNLVKGGIIYRSIFYNNNSKYFDDSDSLFKQGLQQKGSTELFQSFAHWQFRVTEKLTLNSGLYYQRLTLNGSQSLEPRLSATYMVTERDRISFATGLHSQAQNLFIYQYRFYDEKTGNYNQPNKNVGLTKSLHLVGGYQRALSKNLKFKTEAYYQHMYNVPVSISHENGAGVYSILNTGAEYGFYVLDSTVNTGKGRNYGLELTLERYFNKDFYFLTNLSILKSEYQGSDGVWRNSAFNIGYVVNALAGKEFHLDANNKKLISVDFKVTASGGRRIIPVDVQASLQKGEAVYDYSRAYETQLKDYFRTDLKISYRLNKAKSNHNFFIAADNLLNTQNVLTQDWDNKAKEVKTYYQLGLFPYMGYKVQF</sequence>
<dbReference type="InterPro" id="IPR037066">
    <property type="entry name" value="Plug_dom_sf"/>
</dbReference>
<comment type="subcellular location">
    <subcellularLocation>
        <location evidence="1">Cell outer membrane</location>
    </subcellularLocation>
</comment>
<keyword evidence="2" id="KW-0472">Membrane</keyword>
<keyword evidence="3" id="KW-0998">Cell outer membrane</keyword>
<evidence type="ECO:0000256" key="3">
    <source>
        <dbReference type="ARBA" id="ARBA00023237"/>
    </source>
</evidence>
<dbReference type="Gene3D" id="2.60.40.1120">
    <property type="entry name" value="Carboxypeptidase-like, regulatory domain"/>
    <property type="match status" value="1"/>
</dbReference>
<dbReference type="GO" id="GO:0009279">
    <property type="term" value="C:cell outer membrane"/>
    <property type="evidence" value="ECO:0007669"/>
    <property type="project" value="UniProtKB-SubCell"/>
</dbReference>
<dbReference type="Gene3D" id="2.170.130.10">
    <property type="entry name" value="TonB-dependent receptor, plug domain"/>
    <property type="match status" value="1"/>
</dbReference>
<dbReference type="SUPFAM" id="SSF56935">
    <property type="entry name" value="Porins"/>
    <property type="match status" value="1"/>
</dbReference>
<dbReference type="SUPFAM" id="SSF49464">
    <property type="entry name" value="Carboxypeptidase regulatory domain-like"/>
    <property type="match status" value="1"/>
</dbReference>
<protein>
    <submittedName>
        <fullName evidence="4">Tonb-dependent receptor</fullName>
    </submittedName>
</protein>
<dbReference type="Proteomes" id="UP000030185">
    <property type="component" value="Unassembled WGS sequence"/>
</dbReference>
<dbReference type="Pfam" id="PF13715">
    <property type="entry name" value="CarbopepD_reg_2"/>
    <property type="match status" value="1"/>
</dbReference>
<accession>A0A098LEH7</accession>
<dbReference type="AlphaFoldDB" id="A0A098LEH7"/>
<gene>
    <name evidence="4" type="ORF">MYP_2540</name>
</gene>
<evidence type="ECO:0000256" key="2">
    <source>
        <dbReference type="ARBA" id="ARBA00023136"/>
    </source>
</evidence>
<proteinExistence type="predicted"/>